<feature type="transmembrane region" description="Helical" evidence="1">
    <location>
        <begin position="7"/>
        <end position="28"/>
    </location>
</feature>
<gene>
    <name evidence="2" type="ORF">DXH95_06090</name>
</gene>
<dbReference type="EMBL" id="QRGP01000001">
    <property type="protein sequence ID" value="RDV06962.1"/>
    <property type="molecule type" value="Genomic_DNA"/>
</dbReference>
<dbReference type="AlphaFoldDB" id="A0A371BH87"/>
<keyword evidence="3" id="KW-1185">Reference proteome</keyword>
<protein>
    <submittedName>
        <fullName evidence="2">Uncharacterized protein</fullName>
    </submittedName>
</protein>
<comment type="caution">
    <text evidence="2">The sequence shown here is derived from an EMBL/GenBank/DDBJ whole genome shotgun (WGS) entry which is preliminary data.</text>
</comment>
<dbReference type="Proteomes" id="UP000263833">
    <property type="component" value="Unassembled WGS sequence"/>
</dbReference>
<keyword evidence="1" id="KW-1133">Transmembrane helix</keyword>
<keyword evidence="1" id="KW-0472">Membrane</keyword>
<name>A0A371BH87_9SPHN</name>
<proteinExistence type="predicted"/>
<sequence length="64" mass="7267">MKRSEIVIDCVNTFCWCFTFGVIASWFLHDDVKVDTSFFISAAFTFGRLLSLLTKAENKVPSNV</sequence>
<reference evidence="3" key="1">
    <citation type="submission" date="2018-08" db="EMBL/GenBank/DDBJ databases">
        <authorList>
            <person name="Kim S.-J."/>
            <person name="Jung G.-Y."/>
        </authorList>
    </citation>
    <scope>NUCLEOTIDE SEQUENCE [LARGE SCALE GENOMIC DNA]</scope>
    <source>
        <strain evidence="3">GY_G</strain>
    </source>
</reference>
<evidence type="ECO:0000256" key="1">
    <source>
        <dbReference type="SAM" id="Phobius"/>
    </source>
</evidence>
<keyword evidence="1" id="KW-0812">Transmembrane</keyword>
<organism evidence="2 3">
    <name type="scientific">Sphingorhabdus pulchriflava</name>
    <dbReference type="NCBI Taxonomy" id="2292257"/>
    <lineage>
        <taxon>Bacteria</taxon>
        <taxon>Pseudomonadati</taxon>
        <taxon>Pseudomonadota</taxon>
        <taxon>Alphaproteobacteria</taxon>
        <taxon>Sphingomonadales</taxon>
        <taxon>Sphingomonadaceae</taxon>
        <taxon>Sphingorhabdus</taxon>
    </lineage>
</organism>
<accession>A0A371BH87</accession>
<evidence type="ECO:0000313" key="2">
    <source>
        <dbReference type="EMBL" id="RDV06962.1"/>
    </source>
</evidence>
<evidence type="ECO:0000313" key="3">
    <source>
        <dbReference type="Proteomes" id="UP000263833"/>
    </source>
</evidence>